<comment type="similarity">
    <text evidence="1">Belongs to the PhzF family.</text>
</comment>
<dbReference type="GO" id="GO:0005737">
    <property type="term" value="C:cytoplasm"/>
    <property type="evidence" value="ECO:0007669"/>
    <property type="project" value="TreeGrafter"/>
</dbReference>
<protein>
    <submittedName>
        <fullName evidence="4">Phenazine biosynthesis protein PhzF family</fullName>
    </submittedName>
</protein>
<dbReference type="InterPro" id="IPR003719">
    <property type="entry name" value="Phenazine_PhzF-like"/>
</dbReference>
<organism evidence="4 5">
    <name type="scientific">Desulfosporosinus orientis (strain ATCC 19365 / DSM 765 / NCIMB 8382 / VKM B-1628 / Singapore I)</name>
    <name type="common">Desulfotomaculum orientis</name>
    <dbReference type="NCBI Taxonomy" id="768706"/>
    <lineage>
        <taxon>Bacteria</taxon>
        <taxon>Bacillati</taxon>
        <taxon>Bacillota</taxon>
        <taxon>Clostridia</taxon>
        <taxon>Eubacteriales</taxon>
        <taxon>Desulfitobacteriaceae</taxon>
        <taxon>Desulfosporosinus</taxon>
    </lineage>
</organism>
<keyword evidence="5" id="KW-1185">Reference proteome</keyword>
<dbReference type="Pfam" id="PF02567">
    <property type="entry name" value="PhzC-PhzF"/>
    <property type="match status" value="1"/>
</dbReference>
<dbReference type="PANTHER" id="PTHR13774:SF17">
    <property type="entry name" value="PHENAZINE BIOSYNTHESIS-LIKE DOMAIN-CONTAINING PROTEIN"/>
    <property type="match status" value="1"/>
</dbReference>
<dbReference type="RefSeq" id="WP_014184633.1">
    <property type="nucleotide sequence ID" value="NC_016584.1"/>
</dbReference>
<dbReference type="PIRSF" id="PIRSF016184">
    <property type="entry name" value="PhzC_PhzF"/>
    <property type="match status" value="1"/>
</dbReference>
<dbReference type="STRING" id="768706.Desor_2218"/>
<accession>G7W8W0</accession>
<dbReference type="PATRIC" id="fig|768706.3.peg.2236"/>
<dbReference type="NCBIfam" id="TIGR00654">
    <property type="entry name" value="PhzF_family"/>
    <property type="match status" value="1"/>
</dbReference>
<dbReference type="GO" id="GO:0016853">
    <property type="term" value="F:isomerase activity"/>
    <property type="evidence" value="ECO:0007669"/>
    <property type="project" value="UniProtKB-KW"/>
</dbReference>
<dbReference type="HOGENOM" id="CLU_048756_2_1_9"/>
<dbReference type="eggNOG" id="COG0384">
    <property type="taxonomic scope" value="Bacteria"/>
</dbReference>
<dbReference type="Gene3D" id="3.10.310.10">
    <property type="entry name" value="Diaminopimelate Epimerase, Chain A, domain 1"/>
    <property type="match status" value="2"/>
</dbReference>
<name>G7W8W0_DESOD</name>
<feature type="active site" evidence="3">
    <location>
        <position position="77"/>
    </location>
</feature>
<dbReference type="KEGG" id="dor:Desor_2218"/>
<proteinExistence type="inferred from homology"/>
<dbReference type="Proteomes" id="UP000006346">
    <property type="component" value="Chromosome"/>
</dbReference>
<evidence type="ECO:0000256" key="1">
    <source>
        <dbReference type="ARBA" id="ARBA00008270"/>
    </source>
</evidence>
<evidence type="ECO:0000256" key="3">
    <source>
        <dbReference type="PIRSR" id="PIRSR016184-1"/>
    </source>
</evidence>
<evidence type="ECO:0000313" key="4">
    <source>
        <dbReference type="EMBL" id="AET67820.1"/>
    </source>
</evidence>
<gene>
    <name evidence="4" type="ordered locus">Desor_2218</name>
</gene>
<dbReference type="AlphaFoldDB" id="G7W8W0"/>
<evidence type="ECO:0000256" key="2">
    <source>
        <dbReference type="ARBA" id="ARBA00023235"/>
    </source>
</evidence>
<sequence length="299" mass="33249">MEDDVCSQGAAGTGGTLCAIRLRVNLLRKVMVLLRIFQVDAFTDEAFKGNPAGVCILDQIKSDSWMQSLANEMNLSETAFLSRNNDVFDLRWFTPKTEVTLCGHATLASAHILWEERLIASDREAIFHTKSGLLKATKGIDLWIELDFPARFIKKAENQEVLNMAFNITPNYIGRFSTPNGDLYLIEVSDEEVVKSISPNFELLSNSDAKAIIITSISNSNDYDFVSRFFAPGVGINEDPVTGSAHCSLAPYWSKKLGKRELIGFQASSRTGIIRCIWNNERVDLKGKAVTVFKGELLI</sequence>
<dbReference type="SUPFAM" id="SSF54506">
    <property type="entry name" value="Diaminopimelate epimerase-like"/>
    <property type="match status" value="1"/>
</dbReference>
<dbReference type="EMBL" id="CP003108">
    <property type="protein sequence ID" value="AET67820.1"/>
    <property type="molecule type" value="Genomic_DNA"/>
</dbReference>
<evidence type="ECO:0000313" key="5">
    <source>
        <dbReference type="Proteomes" id="UP000006346"/>
    </source>
</evidence>
<dbReference type="PANTHER" id="PTHR13774">
    <property type="entry name" value="PHENAZINE BIOSYNTHESIS PROTEIN"/>
    <property type="match status" value="1"/>
</dbReference>
<reference evidence="4 5" key="2">
    <citation type="journal article" date="2012" name="J. Bacteriol.">
        <title>Complete genome sequences of Desulfosporosinus orientis DSM765T, Desulfosporosinus youngiae DSM17734T, Desulfosporosinus meridiei DSM13257T, and Desulfosporosinus acidiphilus DSM22704T.</title>
        <authorList>
            <person name="Pester M."/>
            <person name="Brambilla E."/>
            <person name="Alazard D."/>
            <person name="Rattei T."/>
            <person name="Weinmaier T."/>
            <person name="Han J."/>
            <person name="Lucas S."/>
            <person name="Lapidus A."/>
            <person name="Cheng J.F."/>
            <person name="Goodwin L."/>
            <person name="Pitluck S."/>
            <person name="Peters L."/>
            <person name="Ovchinnikova G."/>
            <person name="Teshima H."/>
            <person name="Detter J.C."/>
            <person name="Han C.S."/>
            <person name="Tapia R."/>
            <person name="Land M.L."/>
            <person name="Hauser L."/>
            <person name="Kyrpides N.C."/>
            <person name="Ivanova N.N."/>
            <person name="Pagani I."/>
            <person name="Huntmann M."/>
            <person name="Wei C.L."/>
            <person name="Davenport K.W."/>
            <person name="Daligault H."/>
            <person name="Chain P.S."/>
            <person name="Chen A."/>
            <person name="Mavromatis K."/>
            <person name="Markowitz V."/>
            <person name="Szeto E."/>
            <person name="Mikhailova N."/>
            <person name="Pati A."/>
            <person name="Wagner M."/>
            <person name="Woyke T."/>
            <person name="Ollivier B."/>
            <person name="Klenk H.P."/>
            <person name="Spring S."/>
            <person name="Loy A."/>
        </authorList>
    </citation>
    <scope>NUCLEOTIDE SEQUENCE [LARGE SCALE GENOMIC DNA]</scope>
    <source>
        <strain evidence="5">ATCC 19365 / DSM 765 / NCIMB 8382 / VKM B-1628</strain>
    </source>
</reference>
<keyword evidence="2" id="KW-0413">Isomerase</keyword>
<reference evidence="5" key="1">
    <citation type="submission" date="2011-11" db="EMBL/GenBank/DDBJ databases">
        <title>Complete sequence of Desulfosporosinus orientis DSM 765.</title>
        <authorList>
            <person name="Lucas S."/>
            <person name="Han J."/>
            <person name="Lapidus A."/>
            <person name="Cheng J.-F."/>
            <person name="Goodwin L."/>
            <person name="Pitluck S."/>
            <person name="Peters L."/>
            <person name="Ovchinnikova G."/>
            <person name="Teshima H."/>
            <person name="Detter J.C."/>
            <person name="Han C."/>
            <person name="Tapia R."/>
            <person name="Land M."/>
            <person name="Hauser L."/>
            <person name="Kyrpides N."/>
            <person name="Ivanova N."/>
            <person name="Pagani I."/>
            <person name="Pester M."/>
            <person name="Spring S."/>
            <person name="Ollivier B."/>
            <person name="Rattei T."/>
            <person name="Klenk H.-P."/>
            <person name="Wagner M."/>
            <person name="Loy A."/>
            <person name="Woyke T."/>
        </authorList>
    </citation>
    <scope>NUCLEOTIDE SEQUENCE [LARGE SCALE GENOMIC DNA]</scope>
    <source>
        <strain evidence="5">ATCC 19365 / DSM 765 / NCIMB 8382 / VKM B-1628</strain>
    </source>
</reference>